<dbReference type="InterPro" id="IPR003593">
    <property type="entry name" value="AAA+_ATPase"/>
</dbReference>
<dbReference type="GO" id="GO:0016887">
    <property type="term" value="F:ATP hydrolysis activity"/>
    <property type="evidence" value="ECO:0007669"/>
    <property type="project" value="InterPro"/>
</dbReference>
<accession>A0A7J5BYQ5</accession>
<evidence type="ECO:0000313" key="6">
    <source>
        <dbReference type="EMBL" id="KAB1659428.1"/>
    </source>
</evidence>
<reference evidence="6 7" key="1">
    <citation type="submission" date="2019-09" db="EMBL/GenBank/DDBJ databases">
        <title>Phylogeny of genus Pseudoclavibacter and closely related genus.</title>
        <authorList>
            <person name="Li Y."/>
        </authorList>
    </citation>
    <scope>NUCLEOTIDE SEQUENCE [LARGE SCALE GENOMIC DNA]</scope>
    <source>
        <strain evidence="6 7">DSM 23821</strain>
    </source>
</reference>
<feature type="domain" description="ABC transporter" evidence="5">
    <location>
        <begin position="289"/>
        <end position="536"/>
    </location>
</feature>
<keyword evidence="2" id="KW-0813">Transport</keyword>
<evidence type="ECO:0000256" key="2">
    <source>
        <dbReference type="ARBA" id="ARBA00022448"/>
    </source>
</evidence>
<feature type="domain" description="ABC transporter" evidence="5">
    <location>
        <begin position="7"/>
        <end position="257"/>
    </location>
</feature>
<keyword evidence="4 6" id="KW-0067">ATP-binding</keyword>
<gene>
    <name evidence="6" type="ORF">F8O01_05715</name>
</gene>
<dbReference type="GO" id="GO:0015833">
    <property type="term" value="P:peptide transport"/>
    <property type="evidence" value="ECO:0007669"/>
    <property type="project" value="InterPro"/>
</dbReference>
<comment type="similarity">
    <text evidence="1">Belongs to the ABC transporter superfamily.</text>
</comment>
<keyword evidence="3" id="KW-0547">Nucleotide-binding</keyword>
<dbReference type="PANTHER" id="PTHR43776:SF7">
    <property type="entry name" value="D,D-DIPEPTIDE TRANSPORT ATP-BINDING PROTEIN DDPF-RELATED"/>
    <property type="match status" value="1"/>
</dbReference>
<dbReference type="Pfam" id="PF08352">
    <property type="entry name" value="oligo_HPY"/>
    <property type="match status" value="2"/>
</dbReference>
<dbReference type="EMBL" id="WBJZ01000006">
    <property type="protein sequence ID" value="KAB1659428.1"/>
    <property type="molecule type" value="Genomic_DNA"/>
</dbReference>
<evidence type="ECO:0000256" key="4">
    <source>
        <dbReference type="ARBA" id="ARBA00022840"/>
    </source>
</evidence>
<dbReference type="PROSITE" id="PS00211">
    <property type="entry name" value="ABC_TRANSPORTER_1"/>
    <property type="match status" value="1"/>
</dbReference>
<dbReference type="Gene3D" id="3.40.50.300">
    <property type="entry name" value="P-loop containing nucleotide triphosphate hydrolases"/>
    <property type="match status" value="2"/>
</dbReference>
<organism evidence="6 7">
    <name type="scientific">Pseudoclavibacter chungangensis</name>
    <dbReference type="NCBI Taxonomy" id="587635"/>
    <lineage>
        <taxon>Bacteria</taxon>
        <taxon>Bacillati</taxon>
        <taxon>Actinomycetota</taxon>
        <taxon>Actinomycetes</taxon>
        <taxon>Micrococcales</taxon>
        <taxon>Microbacteriaceae</taxon>
        <taxon>Pseudoclavibacter</taxon>
    </lineage>
</organism>
<name>A0A7J5BYQ5_9MICO</name>
<dbReference type="GO" id="GO:0005524">
    <property type="term" value="F:ATP binding"/>
    <property type="evidence" value="ECO:0007669"/>
    <property type="project" value="UniProtKB-KW"/>
</dbReference>
<evidence type="ECO:0000256" key="1">
    <source>
        <dbReference type="ARBA" id="ARBA00005417"/>
    </source>
</evidence>
<dbReference type="InterPro" id="IPR050319">
    <property type="entry name" value="ABC_transp_ATP-bind"/>
</dbReference>
<dbReference type="SMART" id="SM00382">
    <property type="entry name" value="AAA"/>
    <property type="match status" value="2"/>
</dbReference>
<dbReference type="PROSITE" id="PS50893">
    <property type="entry name" value="ABC_TRANSPORTER_2"/>
    <property type="match status" value="2"/>
</dbReference>
<evidence type="ECO:0000259" key="5">
    <source>
        <dbReference type="PROSITE" id="PS50893"/>
    </source>
</evidence>
<dbReference type="GO" id="GO:0055085">
    <property type="term" value="P:transmembrane transport"/>
    <property type="evidence" value="ECO:0007669"/>
    <property type="project" value="UniProtKB-ARBA"/>
</dbReference>
<proteinExistence type="inferred from homology"/>
<protein>
    <submittedName>
        <fullName evidence="6">ABC transporter ATP-binding protein</fullName>
    </submittedName>
</protein>
<sequence length="550" mass="59900">MTTTPLLEVEDLRLAYRGRSGTVEAVRGVAFQIAPGERVALVGESGSGKSTIASRIIGLQARSLETTAGSIRFQGRELLDAKPRALRHVRGREIGYVPQDPTVSLNPVKRIGEQVAEVLLLHRLEHRRLVHDCVLEALRDAGIDDPELRAGQYPHELSGGLRQRVLIAIALIASPALLIADEPTSALDVTVQKRILDRLDEQVAAGGLAQLFITHDLGVAADRTDRILVLRHGELVEQGTPDEVLGAPKHPYTQQLVDDAPSLHAVRRTHTAPRDGVELEKVDEAPEVLRLEGIVKEFPLPRGAGGGAFRAVDDLSLTVRRGHTTGLVGESGSGKTTTGRIALRLEAATAGRVLLGGEDITEWRGERLRHLRRRVQIVQQNPYAALNPRMSIAQIVAEPLASFGLDDRRRRARKAAELIDRVALPATVLRRSPGELSGGQRQRVAIARALSLEPEFLLLDEPVSALDVTVQAQILDLLIELQHETGISYLFISHDLAVVRDLAHEVTVMRNGRVVEQGPTEALFEHPSAAYTRELLDAIPGGGREREAVG</sequence>
<comment type="caution">
    <text evidence="6">The sequence shown here is derived from an EMBL/GenBank/DDBJ whole genome shotgun (WGS) entry which is preliminary data.</text>
</comment>
<dbReference type="InterPro" id="IPR027417">
    <property type="entry name" value="P-loop_NTPase"/>
</dbReference>
<dbReference type="RefSeq" id="WP_158039928.1">
    <property type="nucleotide sequence ID" value="NZ_JACCFV010000001.1"/>
</dbReference>
<dbReference type="PANTHER" id="PTHR43776">
    <property type="entry name" value="TRANSPORT ATP-BINDING PROTEIN"/>
    <property type="match status" value="1"/>
</dbReference>
<keyword evidence="7" id="KW-1185">Reference proteome</keyword>
<dbReference type="InterPro" id="IPR017871">
    <property type="entry name" value="ABC_transporter-like_CS"/>
</dbReference>
<dbReference type="CDD" id="cd03257">
    <property type="entry name" value="ABC_NikE_OppD_transporters"/>
    <property type="match status" value="2"/>
</dbReference>
<dbReference type="InterPro" id="IPR003439">
    <property type="entry name" value="ABC_transporter-like_ATP-bd"/>
</dbReference>
<dbReference type="OrthoDB" id="4008250at2"/>
<dbReference type="AlphaFoldDB" id="A0A7J5BYQ5"/>
<dbReference type="Proteomes" id="UP000467240">
    <property type="component" value="Unassembled WGS sequence"/>
</dbReference>
<evidence type="ECO:0000313" key="7">
    <source>
        <dbReference type="Proteomes" id="UP000467240"/>
    </source>
</evidence>
<evidence type="ECO:0000256" key="3">
    <source>
        <dbReference type="ARBA" id="ARBA00022741"/>
    </source>
</evidence>
<dbReference type="SUPFAM" id="SSF52540">
    <property type="entry name" value="P-loop containing nucleoside triphosphate hydrolases"/>
    <property type="match status" value="2"/>
</dbReference>
<dbReference type="Pfam" id="PF00005">
    <property type="entry name" value="ABC_tran"/>
    <property type="match status" value="2"/>
</dbReference>
<dbReference type="NCBIfam" id="NF008453">
    <property type="entry name" value="PRK11308.1"/>
    <property type="match status" value="2"/>
</dbReference>
<dbReference type="InterPro" id="IPR013563">
    <property type="entry name" value="Oligopep_ABC_C"/>
</dbReference>